<dbReference type="Proteomes" id="UP001183176">
    <property type="component" value="Unassembled WGS sequence"/>
</dbReference>
<comment type="caution">
    <text evidence="3">The sequence shown here is derived from an EMBL/GenBank/DDBJ whole genome shotgun (WGS) entry which is preliminary data.</text>
</comment>
<evidence type="ECO:0000256" key="1">
    <source>
        <dbReference type="SAM" id="MobiDB-lite"/>
    </source>
</evidence>
<name>A0ABU2JE90_9ACTN</name>
<keyword evidence="2" id="KW-1133">Transmembrane helix</keyword>
<dbReference type="PANTHER" id="PTHR36844:SF1">
    <property type="entry name" value="PROTEASE PRSW"/>
    <property type="match status" value="1"/>
</dbReference>
<feature type="transmembrane region" description="Helical" evidence="2">
    <location>
        <begin position="27"/>
        <end position="46"/>
    </location>
</feature>
<dbReference type="EMBL" id="JAVREH010000034">
    <property type="protein sequence ID" value="MDT0263295.1"/>
    <property type="molecule type" value="Genomic_DNA"/>
</dbReference>
<feature type="transmembrane region" description="Helical" evidence="2">
    <location>
        <begin position="153"/>
        <end position="173"/>
    </location>
</feature>
<organism evidence="3 4">
    <name type="scientific">Jatrophihabitans lederbergiae</name>
    <dbReference type="NCBI Taxonomy" id="3075547"/>
    <lineage>
        <taxon>Bacteria</taxon>
        <taxon>Bacillati</taxon>
        <taxon>Actinomycetota</taxon>
        <taxon>Actinomycetes</taxon>
        <taxon>Jatrophihabitantales</taxon>
        <taxon>Jatrophihabitantaceae</taxon>
        <taxon>Jatrophihabitans</taxon>
    </lineage>
</organism>
<keyword evidence="3" id="KW-0645">Protease</keyword>
<proteinExistence type="predicted"/>
<feature type="region of interest" description="Disordered" evidence="1">
    <location>
        <begin position="376"/>
        <end position="397"/>
    </location>
</feature>
<evidence type="ECO:0000313" key="4">
    <source>
        <dbReference type="Proteomes" id="UP001183176"/>
    </source>
</evidence>
<keyword evidence="3" id="KW-0482">Metalloprotease</keyword>
<dbReference type="GO" id="GO:0008237">
    <property type="term" value="F:metallopeptidase activity"/>
    <property type="evidence" value="ECO:0007669"/>
    <property type="project" value="UniProtKB-KW"/>
</dbReference>
<feature type="transmembrane region" description="Helical" evidence="2">
    <location>
        <begin position="52"/>
        <end position="73"/>
    </location>
</feature>
<feature type="transmembrane region" description="Helical" evidence="2">
    <location>
        <begin position="85"/>
        <end position="104"/>
    </location>
</feature>
<keyword evidence="3" id="KW-0378">Hydrolase</keyword>
<keyword evidence="2" id="KW-0812">Transmembrane</keyword>
<feature type="transmembrane region" description="Helical" evidence="2">
    <location>
        <begin position="193"/>
        <end position="213"/>
    </location>
</feature>
<gene>
    <name evidence="3" type="ORF">RM423_18075</name>
</gene>
<dbReference type="PANTHER" id="PTHR36844">
    <property type="entry name" value="PROTEASE PRSW"/>
    <property type="match status" value="1"/>
</dbReference>
<feature type="transmembrane region" description="Helical" evidence="2">
    <location>
        <begin position="251"/>
        <end position="269"/>
    </location>
</feature>
<evidence type="ECO:0000256" key="2">
    <source>
        <dbReference type="SAM" id="Phobius"/>
    </source>
</evidence>
<feature type="compositionally biased region" description="Pro residues" evidence="1">
    <location>
        <begin position="387"/>
        <end position="397"/>
    </location>
</feature>
<evidence type="ECO:0000313" key="3">
    <source>
        <dbReference type="EMBL" id="MDT0263295.1"/>
    </source>
</evidence>
<keyword evidence="2" id="KW-0472">Membrane</keyword>
<keyword evidence="4" id="KW-1185">Reference proteome</keyword>
<dbReference type="InterPro" id="IPR026898">
    <property type="entry name" value="PrsW"/>
</dbReference>
<reference evidence="4" key="1">
    <citation type="submission" date="2023-07" db="EMBL/GenBank/DDBJ databases">
        <title>30 novel species of actinomycetes from the DSMZ collection.</title>
        <authorList>
            <person name="Nouioui I."/>
        </authorList>
    </citation>
    <scope>NUCLEOTIDE SEQUENCE [LARGE SCALE GENOMIC DNA]</scope>
    <source>
        <strain evidence="4">DSM 44399</strain>
    </source>
</reference>
<feature type="transmembrane region" description="Helical" evidence="2">
    <location>
        <begin position="222"/>
        <end position="239"/>
    </location>
</feature>
<protein>
    <submittedName>
        <fullName evidence="3">PrsW family intramembrane metalloprotease</fullName>
    </submittedName>
</protein>
<dbReference type="RefSeq" id="WP_311424442.1">
    <property type="nucleotide sequence ID" value="NZ_JAVREH010000034.1"/>
</dbReference>
<accession>A0ABU2JE90</accession>
<sequence length="397" mass="42558">MSAPSPSAAPPALHQPWLRRQAGATGAPIAVLIVLGVVAAVVLLITGARHPVGLLIATPLSAIAMAVVLACYLWLDRWEPEPARLLLLAFLWGATVAVVVSLVLELATSEVLGTGLVLTVAGPAIEEAAKGAFLLLMLTGVRRHEFDGVVDGLVYAGVTAIGFAFIEDIGYVAQSFGEGTETGVATVVMRLVMAPFAHPLFTSLTGLGFGLAISKGRGSVRWLYPVAGYLGAVALHSLWNSSLTFGLRGYIVVYVVIMVPVFIGGVLLARRHRRREQDVVRKQLPAMVYYRWVTPAEAGWLQSISARRSWLRSVRSRSGKAGAQALEHFQLAATELAFLRDRVQRGVGPADAYDLHAELVHSLLASRAQALHPLHENPLPASFTPVRPVPPPELARR</sequence>
<dbReference type="Pfam" id="PF13367">
    <property type="entry name" value="PrsW-protease"/>
    <property type="match status" value="1"/>
</dbReference>